<feature type="region of interest" description="Disordered" evidence="1">
    <location>
        <begin position="49"/>
        <end position="68"/>
    </location>
</feature>
<name>A0AAV9ZDP1_9AGAR</name>
<gene>
    <name evidence="2" type="ORF">R3P38DRAFT_3235540</name>
</gene>
<evidence type="ECO:0000256" key="1">
    <source>
        <dbReference type="SAM" id="MobiDB-lite"/>
    </source>
</evidence>
<sequence>MAHIGDPPKKRSTVISSQSIIGFRTPSSTTLKLLAAADFTYDSATAADIPITESGTDPPSGLAPPTTA</sequence>
<comment type="caution">
    <text evidence="2">The sequence shown here is derived from an EMBL/GenBank/DDBJ whole genome shotgun (WGS) entry which is preliminary data.</text>
</comment>
<keyword evidence="3" id="KW-1185">Reference proteome</keyword>
<reference evidence="2 3" key="1">
    <citation type="journal article" date="2024" name="J Genomics">
        <title>Draft genome sequencing and assembly of Favolaschia claudopus CIRM-BRFM 2984 isolated from oak limbs.</title>
        <authorList>
            <person name="Navarro D."/>
            <person name="Drula E."/>
            <person name="Chaduli D."/>
            <person name="Cazenave R."/>
            <person name="Ahrendt S."/>
            <person name="Wang J."/>
            <person name="Lipzen A."/>
            <person name="Daum C."/>
            <person name="Barry K."/>
            <person name="Grigoriev I.V."/>
            <person name="Favel A."/>
            <person name="Rosso M.N."/>
            <person name="Martin F."/>
        </authorList>
    </citation>
    <scope>NUCLEOTIDE SEQUENCE [LARGE SCALE GENOMIC DNA]</scope>
    <source>
        <strain evidence="2 3">CIRM-BRFM 2984</strain>
    </source>
</reference>
<evidence type="ECO:0000313" key="2">
    <source>
        <dbReference type="EMBL" id="KAK6980485.1"/>
    </source>
</evidence>
<proteinExistence type="predicted"/>
<dbReference type="Proteomes" id="UP001362999">
    <property type="component" value="Unassembled WGS sequence"/>
</dbReference>
<protein>
    <submittedName>
        <fullName evidence="2">Uncharacterized protein</fullName>
    </submittedName>
</protein>
<evidence type="ECO:0000313" key="3">
    <source>
        <dbReference type="Proteomes" id="UP001362999"/>
    </source>
</evidence>
<organism evidence="2 3">
    <name type="scientific">Favolaschia claudopus</name>
    <dbReference type="NCBI Taxonomy" id="2862362"/>
    <lineage>
        <taxon>Eukaryota</taxon>
        <taxon>Fungi</taxon>
        <taxon>Dikarya</taxon>
        <taxon>Basidiomycota</taxon>
        <taxon>Agaricomycotina</taxon>
        <taxon>Agaricomycetes</taxon>
        <taxon>Agaricomycetidae</taxon>
        <taxon>Agaricales</taxon>
        <taxon>Marasmiineae</taxon>
        <taxon>Mycenaceae</taxon>
        <taxon>Favolaschia</taxon>
    </lineage>
</organism>
<dbReference type="EMBL" id="JAWWNJ010000159">
    <property type="protein sequence ID" value="KAK6980485.1"/>
    <property type="molecule type" value="Genomic_DNA"/>
</dbReference>
<accession>A0AAV9ZDP1</accession>
<dbReference type="AlphaFoldDB" id="A0AAV9ZDP1"/>